<gene>
    <name evidence="1" type="ORF">RY831_03570</name>
</gene>
<dbReference type="RefSeq" id="WP_326504966.1">
    <property type="nucleotide sequence ID" value="NZ_JAWIIV010000002.1"/>
</dbReference>
<proteinExistence type="predicted"/>
<dbReference type="EMBL" id="JAWIIV010000002">
    <property type="protein sequence ID" value="MEC4718213.1"/>
    <property type="molecule type" value="Genomic_DNA"/>
</dbReference>
<keyword evidence="2" id="KW-1185">Reference proteome</keyword>
<dbReference type="Proteomes" id="UP001352263">
    <property type="component" value="Unassembled WGS sequence"/>
</dbReference>
<evidence type="ECO:0000313" key="2">
    <source>
        <dbReference type="Proteomes" id="UP001352263"/>
    </source>
</evidence>
<protein>
    <submittedName>
        <fullName evidence="1">Conjugal transfer protein TraH</fullName>
    </submittedName>
</protein>
<name>A0ABU6J3W5_9BURK</name>
<dbReference type="Pfam" id="PF06122">
    <property type="entry name" value="TraH"/>
    <property type="match status" value="1"/>
</dbReference>
<reference evidence="1 2" key="1">
    <citation type="submission" date="2023-10" db="EMBL/GenBank/DDBJ databases">
        <title>Noviherbaspirillum sp. CPCC 100848 genome assembly.</title>
        <authorList>
            <person name="Li X.Y."/>
            <person name="Fang X.M."/>
        </authorList>
    </citation>
    <scope>NUCLEOTIDE SEQUENCE [LARGE SCALE GENOMIC DNA]</scope>
    <source>
        <strain evidence="1 2">CPCC 100848</strain>
    </source>
</reference>
<organism evidence="1 2">
    <name type="scientific">Noviherbaspirillum album</name>
    <dbReference type="NCBI Taxonomy" id="3080276"/>
    <lineage>
        <taxon>Bacteria</taxon>
        <taxon>Pseudomonadati</taxon>
        <taxon>Pseudomonadota</taxon>
        <taxon>Betaproteobacteria</taxon>
        <taxon>Burkholderiales</taxon>
        <taxon>Oxalobacteraceae</taxon>
        <taxon>Noviherbaspirillum</taxon>
    </lineage>
</organism>
<sequence length="462" mass="49527">MTVPASASQLSSAMDGMFTATTIPQSFNTPSMTGVAFGSASVRFPTQNFNIIAFEPPRVNAGCSGIDLYMGSFSFINSEQLKAMMRSIAQGAVGYAFKAAIRSMCNMCASVIEDLEAKMQALNALGKNTCALAKMIGEPVGAAMAGKADEAEAMLRVSRQKVDDWMQGSNANQTEGRSDKANKYNGNLVWRALYNTGAAERIGGYGKNAYWGMSGDATDLIISLVGTYIVPASDPNATTCTAGDSDAKVCEKRPITLEGKIGFDQVFEGAATNGETVNAWKCDSRDTEMSCQNPTSSAFTFEGTKKYTHRMLFGQDASAYAPTSDSIMGVVMRQGPGGLSSTQRNFLSSAGSMPLMAIINRTQRHPAVAQAILARAAEQVAHEMAYKLISEAISAAEDAFSKNTVEMPTEMRAKIVALRAEISNKAYLNPTVVVQNLNNLETLLRNFERNLPRAYSAAGMKR</sequence>
<accession>A0ABU6J3W5</accession>
<evidence type="ECO:0000313" key="1">
    <source>
        <dbReference type="EMBL" id="MEC4718213.1"/>
    </source>
</evidence>
<dbReference type="InterPro" id="IPR010927">
    <property type="entry name" value="T4SS_TraH"/>
</dbReference>
<comment type="caution">
    <text evidence="1">The sequence shown here is derived from an EMBL/GenBank/DDBJ whole genome shotgun (WGS) entry which is preliminary data.</text>
</comment>